<keyword evidence="9" id="KW-1185">Reference proteome</keyword>
<name>A0ABQ8ICW5_9ROSI</name>
<comment type="subcellular location">
    <subcellularLocation>
        <location evidence="1">Nucleus</location>
    </subcellularLocation>
</comment>
<evidence type="ECO:0000256" key="4">
    <source>
        <dbReference type="ARBA" id="ARBA00023163"/>
    </source>
</evidence>
<dbReference type="InterPro" id="IPR011598">
    <property type="entry name" value="bHLH_dom"/>
</dbReference>
<comment type="caution">
    <text evidence="8">The sequence shown here is derived from an EMBL/GenBank/DDBJ whole genome shotgun (WGS) entry which is preliminary data.</text>
</comment>
<evidence type="ECO:0000256" key="3">
    <source>
        <dbReference type="ARBA" id="ARBA00023125"/>
    </source>
</evidence>
<dbReference type="PROSITE" id="PS50888">
    <property type="entry name" value="BHLH"/>
    <property type="match status" value="1"/>
</dbReference>
<dbReference type="InterPro" id="IPR045843">
    <property type="entry name" value="IND-like"/>
</dbReference>
<proteinExistence type="predicted"/>
<keyword evidence="2" id="KW-0805">Transcription regulation</keyword>
<dbReference type="Gene3D" id="4.10.280.10">
    <property type="entry name" value="Helix-loop-helix DNA-binding domain"/>
    <property type="match status" value="1"/>
</dbReference>
<evidence type="ECO:0000313" key="8">
    <source>
        <dbReference type="EMBL" id="KAH7574504.1"/>
    </source>
</evidence>
<evidence type="ECO:0000259" key="7">
    <source>
        <dbReference type="PROSITE" id="PS50888"/>
    </source>
</evidence>
<dbReference type="Proteomes" id="UP000827721">
    <property type="component" value="Unassembled WGS sequence"/>
</dbReference>
<dbReference type="PANTHER" id="PTHR16223:SF215">
    <property type="entry name" value="OS02G0564700 PROTEIN"/>
    <property type="match status" value="1"/>
</dbReference>
<gene>
    <name evidence="8" type="ORF">JRO89_XS03G0304200</name>
</gene>
<evidence type="ECO:0000313" key="9">
    <source>
        <dbReference type="Proteomes" id="UP000827721"/>
    </source>
</evidence>
<protein>
    <recommendedName>
        <fullName evidence="7">BHLH domain-containing protein</fullName>
    </recommendedName>
</protein>
<keyword evidence="3" id="KW-0238">DNA-binding</keyword>
<dbReference type="PANTHER" id="PTHR16223">
    <property type="entry name" value="TRANSCRIPTION FACTOR BHLH83-RELATED"/>
    <property type="match status" value="1"/>
</dbReference>
<feature type="compositionally biased region" description="Low complexity" evidence="6">
    <location>
        <begin position="463"/>
        <end position="484"/>
    </location>
</feature>
<reference evidence="8 9" key="1">
    <citation type="submission" date="2021-02" db="EMBL/GenBank/DDBJ databases">
        <title>Plant Genome Project.</title>
        <authorList>
            <person name="Zhang R.-G."/>
        </authorList>
    </citation>
    <scope>NUCLEOTIDE SEQUENCE [LARGE SCALE GENOMIC DNA]</scope>
    <source>
        <tissue evidence="8">Leaves</tissue>
    </source>
</reference>
<evidence type="ECO:0000256" key="5">
    <source>
        <dbReference type="ARBA" id="ARBA00023242"/>
    </source>
</evidence>
<keyword evidence="5" id="KW-0539">Nucleus</keyword>
<evidence type="ECO:0000256" key="6">
    <source>
        <dbReference type="SAM" id="MobiDB-lite"/>
    </source>
</evidence>
<feature type="compositionally biased region" description="Polar residues" evidence="6">
    <location>
        <begin position="272"/>
        <end position="286"/>
    </location>
</feature>
<organism evidence="8 9">
    <name type="scientific">Xanthoceras sorbifolium</name>
    <dbReference type="NCBI Taxonomy" id="99658"/>
    <lineage>
        <taxon>Eukaryota</taxon>
        <taxon>Viridiplantae</taxon>
        <taxon>Streptophyta</taxon>
        <taxon>Embryophyta</taxon>
        <taxon>Tracheophyta</taxon>
        <taxon>Spermatophyta</taxon>
        <taxon>Magnoliopsida</taxon>
        <taxon>eudicotyledons</taxon>
        <taxon>Gunneridae</taxon>
        <taxon>Pentapetalae</taxon>
        <taxon>rosids</taxon>
        <taxon>malvids</taxon>
        <taxon>Sapindales</taxon>
        <taxon>Sapindaceae</taxon>
        <taxon>Xanthoceroideae</taxon>
        <taxon>Xanthoceras</taxon>
    </lineage>
</organism>
<accession>A0ABQ8ICW5</accession>
<evidence type="ECO:0000256" key="2">
    <source>
        <dbReference type="ARBA" id="ARBA00023015"/>
    </source>
</evidence>
<evidence type="ECO:0000256" key="1">
    <source>
        <dbReference type="ARBA" id="ARBA00004123"/>
    </source>
</evidence>
<sequence length="535" mass="57659">MMDEYFDQYLSSSSWSDVNAKENSSWDYYGESDQRDGLLPSSLGVYEDDEKHSPGSILSANHTMESLTAQDTSSAVLGGESDYGVDKSLLSGEAQNQIDGHKLPSNRKLNGSLKLGNAAMHYDAAIHSLSSVNHGSPKQLPVVGEMTSSLSYLESGHFGGHDSELSEIQRSLRNLHTLSPIAELWLPPSYEEVSSLSPVTGQDGTQSFGLQGANSNNVIDTTANKYVGMDKILQFDNLSASITTEGKQDLQNHPLSSFAAGPQMTTTAVGLSSLQQTTSAAPTSGCNGTGKPRMRARRGQATDPHSIAERLRREKIAERMKNLQELVPNSNKTDKSSMLDEIIDYVKFLQLQVKVLSMSRLGAAGAVLPLITDAQAEVLQPLLSYIDVDFMVFSQAGQGVDISLNPDQVAFEEEVVKMMESNVNMAMQYLQSKGLCLMPMALASAISNEKVLSPGFPSEERNLGSSNGLIQNNSGSSSSSNSSLPNDGIHQSEGNIIVGKPIREGIVANAYGCNEAVKQEKRTNFCSARGFKPKT</sequence>
<dbReference type="SMART" id="SM00353">
    <property type="entry name" value="HLH"/>
    <property type="match status" value="1"/>
</dbReference>
<dbReference type="SUPFAM" id="SSF47459">
    <property type="entry name" value="HLH, helix-loop-helix DNA-binding domain"/>
    <property type="match status" value="1"/>
</dbReference>
<dbReference type="InterPro" id="IPR036638">
    <property type="entry name" value="HLH_DNA-bd_sf"/>
</dbReference>
<feature type="region of interest" description="Disordered" evidence="6">
    <location>
        <begin position="457"/>
        <end position="492"/>
    </location>
</feature>
<feature type="region of interest" description="Disordered" evidence="6">
    <location>
        <begin position="272"/>
        <end position="305"/>
    </location>
</feature>
<dbReference type="EMBL" id="JAFEMO010000003">
    <property type="protein sequence ID" value="KAH7574504.1"/>
    <property type="molecule type" value="Genomic_DNA"/>
</dbReference>
<dbReference type="Pfam" id="PF00010">
    <property type="entry name" value="HLH"/>
    <property type="match status" value="1"/>
</dbReference>
<keyword evidence="4" id="KW-0804">Transcription</keyword>
<feature type="domain" description="BHLH" evidence="7">
    <location>
        <begin position="300"/>
        <end position="349"/>
    </location>
</feature>